<evidence type="ECO:0000313" key="8">
    <source>
        <dbReference type="Proteomes" id="UP000256829"/>
    </source>
</evidence>
<comment type="caution">
    <text evidence="7">The sequence shown here is derived from an EMBL/GenBank/DDBJ whole genome shotgun (WGS) entry which is preliminary data.</text>
</comment>
<dbReference type="Pfam" id="PF01339">
    <property type="entry name" value="CheB_methylest"/>
    <property type="match status" value="1"/>
</dbReference>
<dbReference type="EC" id="3.1.1.61" evidence="2"/>
<evidence type="ECO:0000256" key="2">
    <source>
        <dbReference type="ARBA" id="ARBA00039140"/>
    </source>
</evidence>
<evidence type="ECO:0000256" key="5">
    <source>
        <dbReference type="SAM" id="MobiDB-lite"/>
    </source>
</evidence>
<dbReference type="Gene3D" id="3.40.50.180">
    <property type="entry name" value="Methylesterase CheB, C-terminal domain"/>
    <property type="match status" value="1"/>
</dbReference>
<dbReference type="PROSITE" id="PS50122">
    <property type="entry name" value="CHEB"/>
    <property type="match status" value="1"/>
</dbReference>
<gene>
    <name evidence="7" type="ORF">DX912_03485</name>
</gene>
<dbReference type="Proteomes" id="UP000256829">
    <property type="component" value="Unassembled WGS sequence"/>
</dbReference>
<keyword evidence="4" id="KW-0145">Chemotaxis</keyword>
<organism evidence="7 8">
    <name type="scientific">Lysobacter soli</name>
    <dbReference type="NCBI Taxonomy" id="453783"/>
    <lineage>
        <taxon>Bacteria</taxon>
        <taxon>Pseudomonadati</taxon>
        <taxon>Pseudomonadota</taxon>
        <taxon>Gammaproteobacteria</taxon>
        <taxon>Lysobacterales</taxon>
        <taxon>Lysobacteraceae</taxon>
        <taxon>Lysobacter</taxon>
    </lineage>
</organism>
<dbReference type="PANTHER" id="PTHR42872">
    <property type="entry name" value="PROTEIN-GLUTAMATE METHYLESTERASE/PROTEIN-GLUTAMINE GLUTAMINASE"/>
    <property type="match status" value="1"/>
</dbReference>
<dbReference type="CDD" id="cd16433">
    <property type="entry name" value="CheB"/>
    <property type="match status" value="1"/>
</dbReference>
<protein>
    <recommendedName>
        <fullName evidence="2">protein-glutamate methylesterase</fullName>
        <ecNumber evidence="2">3.1.1.61</ecNumber>
    </recommendedName>
</protein>
<keyword evidence="8" id="KW-1185">Reference proteome</keyword>
<proteinExistence type="predicted"/>
<dbReference type="InterPro" id="IPR035909">
    <property type="entry name" value="CheB_C"/>
</dbReference>
<keyword evidence="1 4" id="KW-0378">Hydrolase</keyword>
<feature type="active site" evidence="4">
    <location>
        <position position="154"/>
    </location>
</feature>
<comment type="catalytic activity">
    <reaction evidence="3">
        <text>[protein]-L-glutamate 5-O-methyl ester + H2O = L-glutamyl-[protein] + methanol + H(+)</text>
        <dbReference type="Rhea" id="RHEA:23236"/>
        <dbReference type="Rhea" id="RHEA-COMP:10208"/>
        <dbReference type="Rhea" id="RHEA-COMP:10311"/>
        <dbReference type="ChEBI" id="CHEBI:15377"/>
        <dbReference type="ChEBI" id="CHEBI:15378"/>
        <dbReference type="ChEBI" id="CHEBI:17790"/>
        <dbReference type="ChEBI" id="CHEBI:29973"/>
        <dbReference type="ChEBI" id="CHEBI:82795"/>
        <dbReference type="EC" id="3.1.1.61"/>
    </reaction>
</comment>
<evidence type="ECO:0000256" key="1">
    <source>
        <dbReference type="ARBA" id="ARBA00022801"/>
    </source>
</evidence>
<name>A0A3D8VHM1_9GAMM</name>
<evidence type="ECO:0000256" key="3">
    <source>
        <dbReference type="ARBA" id="ARBA00048267"/>
    </source>
</evidence>
<evidence type="ECO:0000256" key="4">
    <source>
        <dbReference type="PROSITE-ProRule" id="PRU00050"/>
    </source>
</evidence>
<feature type="active site" evidence="4">
    <location>
        <position position="127"/>
    </location>
</feature>
<evidence type="ECO:0000259" key="6">
    <source>
        <dbReference type="PROSITE" id="PS50122"/>
    </source>
</evidence>
<dbReference type="SUPFAM" id="SSF52738">
    <property type="entry name" value="Methylesterase CheB, C-terminal domain"/>
    <property type="match status" value="1"/>
</dbReference>
<dbReference type="PANTHER" id="PTHR42872:SF6">
    <property type="entry name" value="PROTEIN-GLUTAMATE METHYLESTERASE_PROTEIN-GLUTAMINE GLUTAMINASE"/>
    <property type="match status" value="1"/>
</dbReference>
<feature type="region of interest" description="Disordered" evidence="5">
    <location>
        <begin position="80"/>
        <end position="110"/>
    </location>
</feature>
<dbReference type="GO" id="GO:0006935">
    <property type="term" value="P:chemotaxis"/>
    <property type="evidence" value="ECO:0007669"/>
    <property type="project" value="UniProtKB-UniRule"/>
</dbReference>
<sequence>MAPGARHRHPQLARVHADARVRAIARSRRAQLPPHAQLGRTRTVAGRCLARKRLGRYDVMEPRARARAIELDPRGRLTRATRRAPTPSSPHRHRCLTRGNRRCGFHGNGRPRMPGWAQRNVIVIGGSSGAVKPLLEVVAGLPREFPATILVVQHIGAHISVLPELLNRRGALPAMFPTSGRLLEPGVIYVAPPDHHLLVSDGAVRLSRDAKENFTRPAIDPLFRSAAIAKGPHVIGVLLSGLLDDGVAGLQAIKACGGLAIVQDPADAESPEMPQNARDYVAFDALLPAADIAQALIVMAAQRVDAEPSVPTALIEEHRLSIGEADNPMATLDDIGTPSRITCPECSGVLWEIKGAQPPRYRCHTGHAYTIGALDAAQNARTDQALWVALRALQERERLLRNVAAAHRHRQARHDADRADAEADHIAVHAAQLQRLVAD</sequence>
<feature type="compositionally biased region" description="Basic residues" evidence="5">
    <location>
        <begin position="90"/>
        <end position="104"/>
    </location>
</feature>
<evidence type="ECO:0000313" key="7">
    <source>
        <dbReference type="EMBL" id="RDY68581.1"/>
    </source>
</evidence>
<reference evidence="7 8" key="1">
    <citation type="submission" date="2018-08" db="EMBL/GenBank/DDBJ databases">
        <title>Lysobacter soli KCTC 22011, whole genome shotgun sequence.</title>
        <authorList>
            <person name="Zhang X."/>
            <person name="Feng G."/>
            <person name="Zhu H."/>
        </authorList>
    </citation>
    <scope>NUCLEOTIDE SEQUENCE [LARGE SCALE GENOMIC DNA]</scope>
    <source>
        <strain evidence="7 8">KCTC 22011</strain>
    </source>
</reference>
<feature type="domain" description="CheB-type methylesterase" evidence="6">
    <location>
        <begin position="115"/>
        <end position="297"/>
    </location>
</feature>
<accession>A0A3D8VHM1</accession>
<dbReference type="InterPro" id="IPR000673">
    <property type="entry name" value="Sig_transdc_resp-reg_Me-estase"/>
</dbReference>
<dbReference type="GO" id="GO:0005737">
    <property type="term" value="C:cytoplasm"/>
    <property type="evidence" value="ECO:0007669"/>
    <property type="project" value="InterPro"/>
</dbReference>
<feature type="active site" evidence="4">
    <location>
        <position position="245"/>
    </location>
</feature>
<dbReference type="AlphaFoldDB" id="A0A3D8VHM1"/>
<dbReference type="GO" id="GO:0008984">
    <property type="term" value="F:protein-glutamate methylesterase activity"/>
    <property type="evidence" value="ECO:0007669"/>
    <property type="project" value="UniProtKB-EC"/>
</dbReference>
<dbReference type="GO" id="GO:0000156">
    <property type="term" value="F:phosphorelay response regulator activity"/>
    <property type="evidence" value="ECO:0007669"/>
    <property type="project" value="InterPro"/>
</dbReference>
<dbReference type="EMBL" id="QTJR01000002">
    <property type="protein sequence ID" value="RDY68581.1"/>
    <property type="molecule type" value="Genomic_DNA"/>
</dbReference>